<dbReference type="HOGENOM" id="CLU_140205_0_0_4"/>
<accession>A0A0E1W0U7</accession>
<dbReference type="EMBL" id="CM000832">
    <property type="protein sequence ID" value="EET06773.1"/>
    <property type="molecule type" value="Genomic_DNA"/>
</dbReference>
<proteinExistence type="predicted"/>
<reference evidence="1" key="1">
    <citation type="submission" date="2009-05" db="EMBL/GenBank/DDBJ databases">
        <authorList>
            <person name="Harkins D.M."/>
            <person name="DeShazer D."/>
            <person name="Woods D.E."/>
            <person name="Brinkac L.M."/>
            <person name="Brown K.A."/>
            <person name="Hung G.C."/>
            <person name="Tuanyok A."/>
            <person name="Zhang B."/>
            <person name="Nierman W.C."/>
        </authorList>
    </citation>
    <scope>NUCLEOTIDE SEQUENCE [LARGE SCALE GENOMIC DNA]</scope>
    <source>
        <strain evidence="1">1710a</strain>
    </source>
</reference>
<gene>
    <name evidence="1" type="ORF">BURPS1710A_0367</name>
</gene>
<dbReference type="RefSeq" id="WP_004525823.1">
    <property type="nucleotide sequence ID" value="NZ_CM000832.1"/>
</dbReference>
<protein>
    <submittedName>
        <fullName evidence="1">Uncharacterized protein</fullName>
    </submittedName>
</protein>
<dbReference type="Proteomes" id="UP000001812">
    <property type="component" value="Chromosome I"/>
</dbReference>
<dbReference type="AlphaFoldDB" id="A0A0E1W0U7"/>
<evidence type="ECO:0000313" key="1">
    <source>
        <dbReference type="EMBL" id="EET06773.1"/>
    </source>
</evidence>
<name>A0A0E1W0U7_BURPE</name>
<sequence length="159" mass="16814">MTVNLTQARECMSTQPSVNARRAWLDACAAFEDARVTCGNPDLLRMAAFLERVATALWASDSRACHLAAIHATQIARLLVAPGTLSPASRIVLASELEGASLDLGEALDDASRPLADPTVQQIDAITGVLWSSGNDECARAAVRLQRIAVMLVESGLSA</sequence>
<organism evidence="1">
    <name type="scientific">Burkholderia pseudomallei 1710a</name>
    <dbReference type="NCBI Taxonomy" id="320371"/>
    <lineage>
        <taxon>Bacteria</taxon>
        <taxon>Pseudomonadati</taxon>
        <taxon>Pseudomonadota</taxon>
        <taxon>Betaproteobacteria</taxon>
        <taxon>Burkholderiales</taxon>
        <taxon>Burkholderiaceae</taxon>
        <taxon>Burkholderia</taxon>
        <taxon>pseudomallei group</taxon>
    </lineage>
</organism>